<feature type="chain" id="PRO_5013299560" evidence="1">
    <location>
        <begin position="20"/>
        <end position="139"/>
    </location>
</feature>
<dbReference type="SUPFAM" id="SSF49503">
    <property type="entry name" value="Cupredoxins"/>
    <property type="match status" value="1"/>
</dbReference>
<dbReference type="OrthoDB" id="2331100at2759"/>
<dbReference type="Proteomes" id="UP000193685">
    <property type="component" value="Unassembled WGS sequence"/>
</dbReference>
<dbReference type="OMA" id="WAINGGE"/>
<sequence>MRFTLSLFATALLTPLVQGQQLFEVSVGETDLTFNPDTINAAVGDRVMFVFYPKNHSVVQSTFDKPCVRLPANGSTPAGIFSGYMPTAANASFLSTYTILINDTKPLWFYCSQGTHCKAGMSMVVNPPNSVSVLTFLQS</sequence>
<keyword evidence="1" id="KW-0732">Signal</keyword>
<dbReference type="STRING" id="56484.A0A1Y2FAN0"/>
<evidence type="ECO:0000313" key="2">
    <source>
        <dbReference type="EMBL" id="ORY80958.1"/>
    </source>
</evidence>
<dbReference type="PANTHER" id="PTHR34883">
    <property type="entry name" value="SERINE-RICH PROTEIN, PUTATIVE-RELATED-RELATED"/>
    <property type="match status" value="1"/>
</dbReference>
<dbReference type="EMBL" id="MCFI01000012">
    <property type="protein sequence ID" value="ORY80958.1"/>
    <property type="molecule type" value="Genomic_DNA"/>
</dbReference>
<proteinExistence type="predicted"/>
<dbReference type="InterPro" id="IPR008972">
    <property type="entry name" value="Cupredoxin"/>
</dbReference>
<dbReference type="GeneID" id="63788983"/>
<reference evidence="2 3" key="1">
    <citation type="submission" date="2016-07" db="EMBL/GenBank/DDBJ databases">
        <title>Pervasive Adenine N6-methylation of Active Genes in Fungi.</title>
        <authorList>
            <consortium name="DOE Joint Genome Institute"/>
            <person name="Mondo S.J."/>
            <person name="Dannebaum R.O."/>
            <person name="Kuo R.C."/>
            <person name="Labutti K."/>
            <person name="Haridas S."/>
            <person name="Kuo A."/>
            <person name="Salamov A."/>
            <person name="Ahrendt S.R."/>
            <person name="Lipzen A."/>
            <person name="Sullivan W."/>
            <person name="Andreopoulos W.B."/>
            <person name="Clum A."/>
            <person name="Lindquist E."/>
            <person name="Daum C."/>
            <person name="Ramamoorthy G.K."/>
            <person name="Gryganskyi A."/>
            <person name="Culley D."/>
            <person name="Magnuson J.K."/>
            <person name="James T.Y."/>
            <person name="O'Malley M.A."/>
            <person name="Stajich J.E."/>
            <person name="Spatafora J.W."/>
            <person name="Visel A."/>
            <person name="Grigoriev I.V."/>
        </authorList>
    </citation>
    <scope>NUCLEOTIDE SEQUENCE [LARGE SCALE GENOMIC DNA]</scope>
    <source>
        <strain evidence="2 3">12-1054</strain>
    </source>
</reference>
<gene>
    <name evidence="2" type="ORF">BCR37DRAFT_60487</name>
</gene>
<comment type="caution">
    <text evidence="2">The sequence shown here is derived from an EMBL/GenBank/DDBJ whole genome shotgun (WGS) entry which is preliminary data.</text>
</comment>
<feature type="signal peptide" evidence="1">
    <location>
        <begin position="1"/>
        <end position="19"/>
    </location>
</feature>
<name>A0A1Y2FAN0_PROLT</name>
<dbReference type="AlphaFoldDB" id="A0A1Y2FAN0"/>
<keyword evidence="3" id="KW-1185">Reference proteome</keyword>
<organism evidence="2 3">
    <name type="scientific">Protomyces lactucae-debilis</name>
    <dbReference type="NCBI Taxonomy" id="2754530"/>
    <lineage>
        <taxon>Eukaryota</taxon>
        <taxon>Fungi</taxon>
        <taxon>Dikarya</taxon>
        <taxon>Ascomycota</taxon>
        <taxon>Taphrinomycotina</taxon>
        <taxon>Taphrinomycetes</taxon>
        <taxon>Taphrinales</taxon>
        <taxon>Protomycetaceae</taxon>
        <taxon>Protomyces</taxon>
    </lineage>
</organism>
<accession>A0A1Y2FAN0</accession>
<dbReference type="RefSeq" id="XP_040724603.1">
    <property type="nucleotide sequence ID" value="XM_040872384.1"/>
</dbReference>
<dbReference type="InterPro" id="IPR052953">
    <property type="entry name" value="Ser-rich/MCO-related"/>
</dbReference>
<evidence type="ECO:0000313" key="3">
    <source>
        <dbReference type="Proteomes" id="UP000193685"/>
    </source>
</evidence>
<protein>
    <submittedName>
        <fullName evidence="2">Cupredoxin</fullName>
    </submittedName>
</protein>
<dbReference type="Gene3D" id="2.60.40.420">
    <property type="entry name" value="Cupredoxins - blue copper proteins"/>
    <property type="match status" value="1"/>
</dbReference>
<dbReference type="CDD" id="cd00920">
    <property type="entry name" value="Cupredoxin"/>
    <property type="match status" value="1"/>
</dbReference>
<dbReference type="PANTHER" id="PTHR34883:SF17">
    <property type="entry name" value="CUPREDOXIN"/>
    <property type="match status" value="1"/>
</dbReference>
<evidence type="ECO:0000256" key="1">
    <source>
        <dbReference type="SAM" id="SignalP"/>
    </source>
</evidence>